<dbReference type="GO" id="GO:0046872">
    <property type="term" value="F:metal ion binding"/>
    <property type="evidence" value="ECO:0007669"/>
    <property type="project" value="UniProtKB-KW"/>
</dbReference>
<gene>
    <name evidence="6" type="ORF">GCM10017772_06170</name>
</gene>
<dbReference type="PRINTS" id="PR00088">
    <property type="entry name" value="HAEMOXYGNASE"/>
</dbReference>
<accession>A0A919FIJ7</accession>
<feature type="binding site" description="axial binding residue" evidence="5">
    <location>
        <position position="23"/>
    </location>
    <ligand>
        <name>heme b</name>
        <dbReference type="ChEBI" id="CHEBI:60344"/>
    </ligand>
    <ligandPart>
        <name>Fe</name>
        <dbReference type="ChEBI" id="CHEBI:18248"/>
    </ligandPart>
</feature>
<keyword evidence="1 4" id="KW-0349">Heme</keyword>
<dbReference type="CDD" id="cd19165">
    <property type="entry name" value="HemeO"/>
    <property type="match status" value="1"/>
</dbReference>
<dbReference type="SUPFAM" id="SSF48613">
    <property type="entry name" value="Heme oxygenase-like"/>
    <property type="match status" value="1"/>
</dbReference>
<evidence type="ECO:0000256" key="1">
    <source>
        <dbReference type="ARBA" id="ARBA00022617"/>
    </source>
</evidence>
<feature type="binding site" evidence="4">
    <location>
        <position position="130"/>
    </location>
    <ligand>
        <name>heme b</name>
        <dbReference type="ChEBI" id="CHEBI:60344"/>
    </ligand>
</feature>
<dbReference type="InterPro" id="IPR016084">
    <property type="entry name" value="Haem_Oase-like_multi-hlx"/>
</dbReference>
<dbReference type="GO" id="GO:0004392">
    <property type="term" value="F:heme oxygenase (decyclizing) activity"/>
    <property type="evidence" value="ECO:0007669"/>
    <property type="project" value="InterPro"/>
</dbReference>
<evidence type="ECO:0000313" key="6">
    <source>
        <dbReference type="EMBL" id="GHH66356.1"/>
    </source>
</evidence>
<dbReference type="EMBL" id="BNAS01000001">
    <property type="protein sequence ID" value="GHH66356.1"/>
    <property type="molecule type" value="Genomic_DNA"/>
</dbReference>
<feature type="binding site" evidence="4">
    <location>
        <position position="177"/>
    </location>
    <ligand>
        <name>heme b</name>
        <dbReference type="ChEBI" id="CHEBI:60344"/>
    </ligand>
</feature>
<proteinExistence type="predicted"/>
<dbReference type="InterPro" id="IPR016053">
    <property type="entry name" value="Haem_Oase-like"/>
</dbReference>
<dbReference type="GO" id="GO:0020037">
    <property type="term" value="F:heme binding"/>
    <property type="evidence" value="ECO:0007669"/>
    <property type="project" value="TreeGrafter"/>
</dbReference>
<keyword evidence="7" id="KW-1185">Reference proteome</keyword>
<dbReference type="GO" id="GO:0042167">
    <property type="term" value="P:heme catabolic process"/>
    <property type="evidence" value="ECO:0007669"/>
    <property type="project" value="TreeGrafter"/>
</dbReference>
<dbReference type="RefSeq" id="WP_189667776.1">
    <property type="nucleotide sequence ID" value="NZ_BNAS01000001.1"/>
</dbReference>
<dbReference type="PANTHER" id="PTHR10720">
    <property type="entry name" value="HEME OXYGENASE"/>
    <property type="match status" value="1"/>
</dbReference>
<name>A0A919FIJ7_9MICO</name>
<dbReference type="Pfam" id="PF01126">
    <property type="entry name" value="Heme_oxygenase"/>
    <property type="match status" value="1"/>
</dbReference>
<evidence type="ECO:0000256" key="5">
    <source>
        <dbReference type="PIRSR" id="PIRSR000343-2"/>
    </source>
</evidence>
<evidence type="ECO:0000256" key="2">
    <source>
        <dbReference type="ARBA" id="ARBA00022723"/>
    </source>
</evidence>
<keyword evidence="3 5" id="KW-0408">Iron</keyword>
<evidence type="ECO:0000256" key="4">
    <source>
        <dbReference type="PIRSR" id="PIRSR000343-1"/>
    </source>
</evidence>
<keyword evidence="2 5" id="KW-0479">Metal-binding</keyword>
<comment type="caution">
    <text evidence="6">The sequence shown here is derived from an EMBL/GenBank/DDBJ whole genome shotgun (WGS) entry which is preliminary data.</text>
</comment>
<dbReference type="Gene3D" id="1.20.910.10">
    <property type="entry name" value="Heme oxygenase-like"/>
    <property type="match status" value="1"/>
</dbReference>
<evidence type="ECO:0000313" key="7">
    <source>
        <dbReference type="Proteomes" id="UP000627369"/>
    </source>
</evidence>
<organism evidence="6 7">
    <name type="scientific">Promicromonospora soli</name>
    <dbReference type="NCBI Taxonomy" id="2035533"/>
    <lineage>
        <taxon>Bacteria</taxon>
        <taxon>Bacillati</taxon>
        <taxon>Actinomycetota</taxon>
        <taxon>Actinomycetes</taxon>
        <taxon>Micrococcales</taxon>
        <taxon>Promicromonosporaceae</taxon>
        <taxon>Promicromonospora</taxon>
    </lineage>
</organism>
<protein>
    <submittedName>
        <fullName evidence="6">Biliverdin-producing heme oxygenase</fullName>
    </submittedName>
</protein>
<dbReference type="GO" id="GO:0006788">
    <property type="term" value="P:heme oxidation"/>
    <property type="evidence" value="ECO:0007669"/>
    <property type="project" value="InterPro"/>
</dbReference>
<reference evidence="6" key="1">
    <citation type="journal article" date="2014" name="Int. J. Syst. Evol. Microbiol.">
        <title>Complete genome sequence of Corynebacterium casei LMG S-19264T (=DSM 44701T), isolated from a smear-ripened cheese.</title>
        <authorList>
            <consortium name="US DOE Joint Genome Institute (JGI-PGF)"/>
            <person name="Walter F."/>
            <person name="Albersmeier A."/>
            <person name="Kalinowski J."/>
            <person name="Ruckert C."/>
        </authorList>
    </citation>
    <scope>NUCLEOTIDE SEQUENCE</scope>
    <source>
        <strain evidence="6">CGMCC 4.7398</strain>
    </source>
</reference>
<dbReference type="GO" id="GO:0006979">
    <property type="term" value="P:response to oxidative stress"/>
    <property type="evidence" value="ECO:0007669"/>
    <property type="project" value="TreeGrafter"/>
</dbReference>
<dbReference type="PIRSF" id="PIRSF000343">
    <property type="entry name" value="Haem_Oase"/>
    <property type="match status" value="1"/>
</dbReference>
<dbReference type="AlphaFoldDB" id="A0A919FIJ7"/>
<dbReference type="PANTHER" id="PTHR10720:SF0">
    <property type="entry name" value="HEME OXYGENASE"/>
    <property type="match status" value="1"/>
</dbReference>
<feature type="binding site" evidence="4">
    <location>
        <position position="16"/>
    </location>
    <ligand>
        <name>heme b</name>
        <dbReference type="ChEBI" id="CHEBI:60344"/>
    </ligand>
</feature>
<evidence type="ECO:0000256" key="3">
    <source>
        <dbReference type="ARBA" id="ARBA00023004"/>
    </source>
</evidence>
<reference evidence="6" key="2">
    <citation type="submission" date="2020-09" db="EMBL/GenBank/DDBJ databases">
        <authorList>
            <person name="Sun Q."/>
            <person name="Zhou Y."/>
        </authorList>
    </citation>
    <scope>NUCLEOTIDE SEQUENCE</scope>
    <source>
        <strain evidence="6">CGMCC 4.7398</strain>
    </source>
</reference>
<sequence>MSLPVEDDVPLSALLREGTRTDHAAAETERFIEQLMSGALTRAAYADLAAQQLAVYEALEAASTDVRADDRGAGLVFDELTRVPAIERDLAFLYGPSWREEIRILPATREYADRVREVGGSLPHYAAHAYTRYLGDLSGGQIVKRMIERHYGLADGGLAFYTFPDIPKVKVFKDAYRDRLDQLALGPDEVAATVSEAQLAFRLNRAVFSALAEVHC</sequence>
<dbReference type="Proteomes" id="UP000627369">
    <property type="component" value="Unassembled WGS sequence"/>
</dbReference>
<dbReference type="InterPro" id="IPR002051">
    <property type="entry name" value="Haem_Oase"/>
</dbReference>